<dbReference type="PROSITE" id="PS01281">
    <property type="entry name" value="GIDA_2"/>
    <property type="match status" value="1"/>
</dbReference>
<dbReference type="InterPro" id="IPR044920">
    <property type="entry name" value="MnmG_C_subdom_sf"/>
</dbReference>
<dbReference type="PANTHER" id="PTHR11806:SF0">
    <property type="entry name" value="PROTEIN MTO1 HOMOLOG, MITOCHONDRIAL"/>
    <property type="match status" value="1"/>
</dbReference>
<dbReference type="InterPro" id="IPR049312">
    <property type="entry name" value="GIDA_C_N"/>
</dbReference>
<dbReference type="GO" id="GO:0050660">
    <property type="term" value="F:flavin adenine dinucleotide binding"/>
    <property type="evidence" value="ECO:0007669"/>
    <property type="project" value="InterPro"/>
</dbReference>
<dbReference type="OrthoDB" id="3329at2759"/>
<comment type="similarity">
    <text evidence="2">Belongs to the MnmG family.</text>
</comment>
<dbReference type="Proteomes" id="UP000325313">
    <property type="component" value="Unassembled WGS sequence"/>
</dbReference>
<evidence type="ECO:0000256" key="5">
    <source>
        <dbReference type="ARBA" id="ARBA00054993"/>
    </source>
</evidence>
<comment type="caution">
    <text evidence="8">The sequence shown here is derived from an EMBL/GenBank/DDBJ whole genome shotgun (WGS) entry which is preliminary data.</text>
</comment>
<dbReference type="InterPro" id="IPR026904">
    <property type="entry name" value="MnmG_C"/>
</dbReference>
<dbReference type="InterPro" id="IPR004416">
    <property type="entry name" value="MnmG"/>
</dbReference>
<dbReference type="Proteomes" id="UP000324748">
    <property type="component" value="Unassembled WGS sequence"/>
</dbReference>
<evidence type="ECO:0000313" key="7">
    <source>
        <dbReference type="EMBL" id="KAA1072453.1"/>
    </source>
</evidence>
<dbReference type="GO" id="GO:0030488">
    <property type="term" value="P:tRNA methylation"/>
    <property type="evidence" value="ECO:0007669"/>
    <property type="project" value="TreeGrafter"/>
</dbReference>
<proteinExistence type="inferred from homology"/>
<dbReference type="Pfam" id="PF01134">
    <property type="entry name" value="GIDA"/>
    <property type="match status" value="1"/>
</dbReference>
<protein>
    <submittedName>
        <fullName evidence="8">Mitochondrial Translation Optimization</fullName>
    </submittedName>
</protein>
<dbReference type="GO" id="GO:0005737">
    <property type="term" value="C:cytoplasm"/>
    <property type="evidence" value="ECO:0007669"/>
    <property type="project" value="UniProtKB-ARBA"/>
</dbReference>
<evidence type="ECO:0000313" key="8">
    <source>
        <dbReference type="EMBL" id="KAA1120292.1"/>
    </source>
</evidence>
<sequence>MIAAHKAAQLFEARKLSDSPRFPRELAPGPEDTRDVPIRRLEPGAGGCMRTQKFRHDQRSNSAQIEVDKFPFLQMGVKHGSSLIIRGLSKRLTTRRCPPLSFPPRRIPITHRCFSRNNASFAHESHELDTRREDYARSSGISNNWDVVVLGGGHAGVEAASAAARTNSRTLLVTSNWSTVGEMSCNPSFGGIGKGTLIREIDALGGVCAQACDEAGIVFQMLNRSKGPAVYGPRAQMDRGLYKEAIQRQIKSQLNLEVKEGTVTDLLLEDDPTQPGITSSRRVAGLKLESGETLNCKALVIATGTFLGGEIHIGRKTSAFGRIGERSSTSLSNSLKNSGFKLARMKTGTPPRISKSSIHFDNLMVQQGDVPPKPFSFTNRTVKHADQQLCCWKTHTTKATHEIVQENLHLSSYVREEVHGPRYCPSLEAKVTRFSHRDSHMIWLEPEGFHSDLIYPNGISTTMPEDAQLKMMRTIPGLEKVEMVQPGYGVEYDHIDPRELKNTLETKAIQGLFLAGQINGTTGYEEAAAQGVLAGINAGLKSRNALPLILTRADSFIGVLVDDLTSKGVQEPYRMFTSRSEFRVALRVDNADLRLTEKARRCGVIDDRRWNILQDTESKIDRLILALQSISLPQQTWARHGIKVREDAVQKTAFDVLRVQGVKMELLKPIIPEIDAIEEEIWRRVEVEALYRPIIKRYEQNVKYLIEDENMILPSSINYSELEYLSSEARQKLTESRPLTLGVAQRLQGIDPGELILLRKHLRNAA</sequence>
<dbReference type="FunFam" id="3.50.50.60:FF:000666">
    <property type="entry name" value="tRNA uridine 5-carboxymethylaminomethyl modification enzyme GidA"/>
    <property type="match status" value="1"/>
</dbReference>
<dbReference type="SMART" id="SM01228">
    <property type="entry name" value="GIDA_assoc_3"/>
    <property type="match status" value="1"/>
</dbReference>
<comment type="cofactor">
    <cofactor evidence="1">
        <name>FAD</name>
        <dbReference type="ChEBI" id="CHEBI:57692"/>
    </cofactor>
</comment>
<dbReference type="FunFam" id="3.50.50.60:FF:000002">
    <property type="entry name" value="tRNA uridine 5-carboxymethylaminomethyl modification enzyme MnmG"/>
    <property type="match status" value="1"/>
</dbReference>
<feature type="domain" description="tRNA uridine 5-carboxymethylaminomethyl modification enzyme C-terminal subdomain" evidence="6">
    <location>
        <begin position="689"/>
        <end position="760"/>
    </location>
</feature>
<evidence type="ECO:0000256" key="2">
    <source>
        <dbReference type="ARBA" id="ARBA00007653"/>
    </source>
</evidence>
<dbReference type="InterPro" id="IPR020595">
    <property type="entry name" value="MnmG-rel_CS"/>
</dbReference>
<dbReference type="PROSITE" id="PS01280">
    <property type="entry name" value="GIDA_1"/>
    <property type="match status" value="1"/>
</dbReference>
<accession>A0A5B0R466</accession>
<dbReference type="InterPro" id="IPR002218">
    <property type="entry name" value="MnmG-rel"/>
</dbReference>
<dbReference type="InterPro" id="IPR040131">
    <property type="entry name" value="MnmG_N"/>
</dbReference>
<keyword evidence="9" id="KW-1185">Reference proteome</keyword>
<dbReference type="EMBL" id="VSWC01000170">
    <property type="protein sequence ID" value="KAA1072453.1"/>
    <property type="molecule type" value="Genomic_DNA"/>
</dbReference>
<dbReference type="GO" id="GO:0002098">
    <property type="term" value="P:tRNA wobble uridine modification"/>
    <property type="evidence" value="ECO:0007669"/>
    <property type="project" value="InterPro"/>
</dbReference>
<organism evidence="8 10">
    <name type="scientific">Puccinia graminis f. sp. tritici</name>
    <dbReference type="NCBI Taxonomy" id="56615"/>
    <lineage>
        <taxon>Eukaryota</taxon>
        <taxon>Fungi</taxon>
        <taxon>Dikarya</taxon>
        <taxon>Basidiomycota</taxon>
        <taxon>Pucciniomycotina</taxon>
        <taxon>Pucciniomycetes</taxon>
        <taxon>Pucciniales</taxon>
        <taxon>Pucciniaceae</taxon>
        <taxon>Puccinia</taxon>
    </lineage>
</organism>
<dbReference type="InterPro" id="IPR036188">
    <property type="entry name" value="FAD/NAD-bd_sf"/>
</dbReference>
<evidence type="ECO:0000256" key="4">
    <source>
        <dbReference type="ARBA" id="ARBA00022827"/>
    </source>
</evidence>
<dbReference type="InterPro" id="IPR047001">
    <property type="entry name" value="MnmG_C_subdom"/>
</dbReference>
<keyword evidence="4" id="KW-0274">FAD</keyword>
<evidence type="ECO:0000313" key="10">
    <source>
        <dbReference type="Proteomes" id="UP000325313"/>
    </source>
</evidence>
<dbReference type="NCBIfam" id="TIGR00136">
    <property type="entry name" value="mnmG_gidA"/>
    <property type="match status" value="1"/>
</dbReference>
<dbReference type="AlphaFoldDB" id="A0A5B0R466"/>
<dbReference type="Pfam" id="PF21680">
    <property type="entry name" value="GIDA_C_1st"/>
    <property type="match status" value="1"/>
</dbReference>
<evidence type="ECO:0000259" key="6">
    <source>
        <dbReference type="SMART" id="SM01228"/>
    </source>
</evidence>
<gene>
    <name evidence="8" type="primary">MTO1_1</name>
    <name evidence="7" type="synonym">MTO1_4</name>
    <name evidence="7" type="ORF">PGT21_034511</name>
    <name evidence="8" type="ORF">PGTUg99_008513</name>
</gene>
<evidence type="ECO:0000256" key="3">
    <source>
        <dbReference type="ARBA" id="ARBA00022630"/>
    </source>
</evidence>
<keyword evidence="3" id="KW-0285">Flavoprotein</keyword>
<dbReference type="Pfam" id="PF13932">
    <property type="entry name" value="SAM_GIDA_C"/>
    <property type="match status" value="1"/>
</dbReference>
<name>A0A5B0R466_PUCGR</name>
<reference evidence="9 10" key="1">
    <citation type="submission" date="2019-05" db="EMBL/GenBank/DDBJ databases">
        <title>Emergence of the Ug99 lineage of the wheat stem rust pathogen through somatic hybridization.</title>
        <authorList>
            <person name="Li F."/>
            <person name="Upadhyaya N.M."/>
            <person name="Sperschneider J."/>
            <person name="Matny O."/>
            <person name="Nguyen-Phuc H."/>
            <person name="Mago R."/>
            <person name="Raley C."/>
            <person name="Miller M.E."/>
            <person name="Silverstein K.A.T."/>
            <person name="Henningsen E."/>
            <person name="Hirsch C.D."/>
            <person name="Visser B."/>
            <person name="Pretorius Z.A."/>
            <person name="Steffenson B.J."/>
            <person name="Schwessinger B."/>
            <person name="Dodds P.N."/>
            <person name="Figueroa M."/>
        </authorList>
    </citation>
    <scope>NUCLEOTIDE SEQUENCE [LARGE SCALE GENOMIC DNA]</scope>
    <source>
        <strain evidence="7">21-0</strain>
        <strain evidence="8 10">Ug99</strain>
    </source>
</reference>
<evidence type="ECO:0000256" key="1">
    <source>
        <dbReference type="ARBA" id="ARBA00001974"/>
    </source>
</evidence>
<dbReference type="PANTHER" id="PTHR11806">
    <property type="entry name" value="GLUCOSE INHIBITED DIVISION PROTEIN A"/>
    <property type="match status" value="1"/>
</dbReference>
<evidence type="ECO:0000313" key="9">
    <source>
        <dbReference type="Proteomes" id="UP000324748"/>
    </source>
</evidence>
<dbReference type="SUPFAM" id="SSF51905">
    <property type="entry name" value="FAD/NAD(P)-binding domain"/>
    <property type="match status" value="1"/>
</dbReference>
<dbReference type="Gene3D" id="1.10.150.570">
    <property type="entry name" value="GidA associated domain, C-terminal subdomain"/>
    <property type="match status" value="1"/>
</dbReference>
<dbReference type="EMBL" id="VDEP01000245">
    <property type="protein sequence ID" value="KAA1120292.1"/>
    <property type="molecule type" value="Genomic_DNA"/>
</dbReference>
<comment type="function">
    <text evidence="5">Component of the MSS1-MTO1 complex that catalyzes the 5-carboxymethylaminomethyluridine (cmnm(5)U) modification at the 34th wobble position (U34) of mitochondrial tRNAs.</text>
</comment>
<dbReference type="Gene3D" id="3.50.50.60">
    <property type="entry name" value="FAD/NAD(P)-binding domain"/>
    <property type="match status" value="2"/>
</dbReference>
<dbReference type="HAMAP" id="MF_00129">
    <property type="entry name" value="MnmG_GidA"/>
    <property type="match status" value="1"/>
</dbReference>